<protein>
    <submittedName>
        <fullName evidence="1">Cytoplasmic protein</fullName>
    </submittedName>
</protein>
<dbReference type="AlphaFoldDB" id="A0A7V8LKN2"/>
<dbReference type="EMBL" id="LJFO01000016">
    <property type="protein sequence ID" value="KPG04815.1"/>
    <property type="molecule type" value="Genomic_DNA"/>
</dbReference>
<accession>A0A7V8LKN2</accession>
<gene>
    <name evidence="1" type="ORF">AN908_23550</name>
</gene>
<name>A0A7V8LKN2_9MYCO</name>
<evidence type="ECO:0000313" key="1">
    <source>
        <dbReference type="EMBL" id="KPG04815.1"/>
    </source>
</evidence>
<evidence type="ECO:0000313" key="2">
    <source>
        <dbReference type="Proteomes" id="UP000037843"/>
    </source>
</evidence>
<comment type="caution">
    <text evidence="1">The sequence shown here is derived from an EMBL/GenBank/DDBJ whole genome shotgun (WGS) entry which is preliminary data.</text>
</comment>
<reference evidence="1 2" key="1">
    <citation type="submission" date="2015-09" db="EMBL/GenBank/DDBJ databases">
        <title>Genome Sequences of Mycobacterium immunogenum Isolates, Recuperated from a Chloraminated Drinking Water Distribution System Simulator Subjected to Episodes of Nitrification.</title>
        <authorList>
            <person name="Gomez-Alvarez V."/>
            <person name="Revetta R.P."/>
        </authorList>
    </citation>
    <scope>NUCLEOTIDE SEQUENCE [LARGE SCALE GENOMIC DNA]</scope>
    <source>
        <strain evidence="1 2">H008</strain>
    </source>
</reference>
<proteinExistence type="predicted"/>
<dbReference type="Proteomes" id="UP000037843">
    <property type="component" value="Unassembled WGS sequence"/>
</dbReference>
<sequence length="88" mass="9732">MCGRKSVEEAHAHCTNNRSALSRSDVCGCFYCLAIYSPSAITEWTDYDDSGLCPKCGIDSVLAKASGYPITTTFLTRMHTRWFRLADG</sequence>
<dbReference type="OrthoDB" id="9800296at2"/>
<organism evidence="1 2">
    <name type="scientific">Mycobacteroides immunogenum</name>
    <dbReference type="NCBI Taxonomy" id="83262"/>
    <lineage>
        <taxon>Bacteria</taxon>
        <taxon>Bacillati</taxon>
        <taxon>Actinomycetota</taxon>
        <taxon>Actinomycetes</taxon>
        <taxon>Mycobacteriales</taxon>
        <taxon>Mycobacteriaceae</taxon>
        <taxon>Mycobacteroides</taxon>
    </lineage>
</organism>